<accession>A0A2K1P286</accession>
<dbReference type="GO" id="GO:0002098">
    <property type="term" value="P:tRNA wobble uridine modification"/>
    <property type="evidence" value="ECO:0007669"/>
    <property type="project" value="TreeGrafter"/>
</dbReference>
<dbReference type="Gene3D" id="3.40.50.300">
    <property type="entry name" value="P-loop containing nucleotide triphosphate hydrolases"/>
    <property type="match status" value="1"/>
</dbReference>
<keyword evidence="4" id="KW-0067">ATP-binding</keyword>
<feature type="domain" description="Hydrogen maturase F tetramerization" evidence="3">
    <location>
        <begin position="279"/>
        <end position="395"/>
    </location>
</feature>
<dbReference type="GO" id="GO:0030488">
    <property type="term" value="P:tRNA methylation"/>
    <property type="evidence" value="ECO:0007669"/>
    <property type="project" value="TreeGrafter"/>
</dbReference>
<dbReference type="RefSeq" id="WP_103066749.1">
    <property type="nucleotide sequence ID" value="NZ_AZRL01000011.1"/>
</dbReference>
<dbReference type="GO" id="GO:0005737">
    <property type="term" value="C:cytoplasm"/>
    <property type="evidence" value="ECO:0007669"/>
    <property type="project" value="TreeGrafter"/>
</dbReference>
<evidence type="ECO:0000259" key="1">
    <source>
        <dbReference type="Pfam" id="PF01926"/>
    </source>
</evidence>
<dbReference type="InterPro" id="IPR006073">
    <property type="entry name" value="GTP-bd"/>
</dbReference>
<dbReference type="Pfam" id="PF18128">
    <property type="entry name" value="HydF_dimer"/>
    <property type="match status" value="1"/>
</dbReference>
<dbReference type="InterPro" id="IPR041606">
    <property type="entry name" value="HydF_dimer"/>
</dbReference>
<dbReference type="PANTHER" id="PTHR42714">
    <property type="entry name" value="TRNA MODIFICATION GTPASE GTPBP3"/>
    <property type="match status" value="1"/>
</dbReference>
<dbReference type="CDD" id="cd00880">
    <property type="entry name" value="Era_like"/>
    <property type="match status" value="1"/>
</dbReference>
<dbReference type="InterPro" id="IPR027417">
    <property type="entry name" value="P-loop_NTPase"/>
</dbReference>
<gene>
    <name evidence="4" type="ORF">X929_04025</name>
</gene>
<protein>
    <submittedName>
        <fullName evidence="4">ATP-binding protein</fullName>
    </submittedName>
</protein>
<keyword evidence="4" id="KW-0547">Nucleotide-binding</keyword>
<dbReference type="InterPro" id="IPR040644">
    <property type="entry name" value="HydF_tetramer"/>
</dbReference>
<comment type="caution">
    <text evidence="4">The sequence shown here is derived from an EMBL/GenBank/DDBJ whole genome shotgun (WGS) entry which is preliminary data.</text>
</comment>
<reference evidence="4 5" key="1">
    <citation type="submission" date="2013-12" db="EMBL/GenBank/DDBJ databases">
        <title>Comparative genomics of Petrotoga isolates.</title>
        <authorList>
            <person name="Nesbo C.L."/>
            <person name="Charchuk R."/>
            <person name="Chow K."/>
        </authorList>
    </citation>
    <scope>NUCLEOTIDE SEQUENCE [LARGE SCALE GENOMIC DNA]</scope>
    <source>
        <strain evidence="4 5">DSM 13574</strain>
    </source>
</reference>
<feature type="domain" description="G" evidence="1">
    <location>
        <begin position="11"/>
        <end position="123"/>
    </location>
</feature>
<dbReference type="NCBIfam" id="TIGR00231">
    <property type="entry name" value="small_GTP"/>
    <property type="match status" value="1"/>
</dbReference>
<sequence>MPATSGYRTYIAIAGRRNVGKSSLINAIVNQEIALVSNVAGTTTDPVYKSMELQPIGPVTLIDTPGIDDEGELGEKRIERAKRAFYKADIGVLVVDSEPNGFEHSICDLFEKMNIPFIIVLNKIDQLNNVSNLKQLYINSFGRPVLEVSCKEKINIERVKEALAELKPKEEEIPLLPQFIKSNDIVLLVVPVDTGAPKGRLIMPQVATIREAIDRKAFPIVTSVEGISEIISKLKEKPKLVITDSQAIGRVSELVPEDINLTTFSILEAHHKGDISILTKDIDVINNLENGDTILIMEGCSHRPLNEDIGRVKIPKWLEKYTEKSLNFKFIAGKEFPDIEDVKNVKLVVHCGGCTLTRRMMLRRINSINRLGVPVVNYGVLISFLHGSLNRTLEPLSL</sequence>
<organism evidence="4 5">
    <name type="scientific">Petrotoga olearia DSM 13574</name>
    <dbReference type="NCBI Taxonomy" id="1122955"/>
    <lineage>
        <taxon>Bacteria</taxon>
        <taxon>Thermotogati</taxon>
        <taxon>Thermotogota</taxon>
        <taxon>Thermotogae</taxon>
        <taxon>Petrotogales</taxon>
        <taxon>Petrotogaceae</taxon>
        <taxon>Petrotoga</taxon>
    </lineage>
</organism>
<evidence type="ECO:0000313" key="5">
    <source>
        <dbReference type="Proteomes" id="UP000236434"/>
    </source>
</evidence>
<evidence type="ECO:0000259" key="3">
    <source>
        <dbReference type="Pfam" id="PF18133"/>
    </source>
</evidence>
<dbReference type="PANTHER" id="PTHR42714:SF6">
    <property type="entry name" value="TRANSLATION INITIATION FACTOR IF-2"/>
    <property type="match status" value="1"/>
</dbReference>
<evidence type="ECO:0000259" key="2">
    <source>
        <dbReference type="Pfam" id="PF18128"/>
    </source>
</evidence>
<evidence type="ECO:0000313" key="4">
    <source>
        <dbReference type="EMBL" id="PNR96870.1"/>
    </source>
</evidence>
<dbReference type="Gene3D" id="3.40.50.11410">
    <property type="match status" value="1"/>
</dbReference>
<dbReference type="Proteomes" id="UP000236434">
    <property type="component" value="Unassembled WGS sequence"/>
</dbReference>
<dbReference type="Gene3D" id="3.40.50.11420">
    <property type="match status" value="1"/>
</dbReference>
<dbReference type="AlphaFoldDB" id="A0A2K1P286"/>
<feature type="domain" description="Hydrogen maturase F dimerization" evidence="2">
    <location>
        <begin position="176"/>
        <end position="273"/>
    </location>
</feature>
<dbReference type="EMBL" id="AZRL01000011">
    <property type="protein sequence ID" value="PNR96870.1"/>
    <property type="molecule type" value="Genomic_DNA"/>
</dbReference>
<name>A0A2K1P286_9BACT</name>
<dbReference type="SUPFAM" id="SSF52540">
    <property type="entry name" value="P-loop containing nucleoside triphosphate hydrolases"/>
    <property type="match status" value="1"/>
</dbReference>
<dbReference type="Pfam" id="PF01926">
    <property type="entry name" value="MMR_HSR1"/>
    <property type="match status" value="1"/>
</dbReference>
<dbReference type="NCBIfam" id="TIGR03918">
    <property type="entry name" value="GTP_HydF"/>
    <property type="match status" value="1"/>
</dbReference>
<dbReference type="GO" id="GO:0005525">
    <property type="term" value="F:GTP binding"/>
    <property type="evidence" value="ECO:0007669"/>
    <property type="project" value="InterPro"/>
</dbReference>
<dbReference type="PRINTS" id="PR00449">
    <property type="entry name" value="RASTRNSFRMNG"/>
</dbReference>
<dbReference type="InterPro" id="IPR023873">
    <property type="entry name" value="FeFe-hyd_GTPase_HydF"/>
</dbReference>
<dbReference type="InterPro" id="IPR005225">
    <property type="entry name" value="Small_GTP-bd"/>
</dbReference>
<proteinExistence type="predicted"/>
<dbReference type="Pfam" id="PF18133">
    <property type="entry name" value="HydF_tetramer"/>
    <property type="match status" value="1"/>
</dbReference>
<dbReference type="GO" id="GO:0005524">
    <property type="term" value="F:ATP binding"/>
    <property type="evidence" value="ECO:0007669"/>
    <property type="project" value="UniProtKB-KW"/>
</dbReference>
<dbReference type="OrthoDB" id="9811338at2"/>